<name>A0AAD3T1Q6_NEPGR</name>
<feature type="transmembrane region" description="Helical" evidence="1">
    <location>
        <begin position="429"/>
        <end position="447"/>
    </location>
</feature>
<accession>A0AAD3T1Q6</accession>
<evidence type="ECO:0000256" key="1">
    <source>
        <dbReference type="SAM" id="Phobius"/>
    </source>
</evidence>
<dbReference type="EMBL" id="BSYO01000022">
    <property type="protein sequence ID" value="GMH21011.1"/>
    <property type="molecule type" value="Genomic_DNA"/>
</dbReference>
<comment type="caution">
    <text evidence="2">The sequence shown here is derived from an EMBL/GenBank/DDBJ whole genome shotgun (WGS) entry which is preliminary data.</text>
</comment>
<dbReference type="Proteomes" id="UP001279734">
    <property type="component" value="Unassembled WGS sequence"/>
</dbReference>
<sequence length="448" mass="47797">MCLQGAFHEAESHADHKLRGSGWDLATPAGRNSWICEPVRVSPCWKSATACGWVDFFCSAVVEPYAAAVSVRLAWRWKVPDFSSASCCSGLCVWPLAAPRACSVCRLFVGDQGTSSHPAPNDHQQSGNIGPVESKETLPSPTLIGVAAPLSSLDASKEEEMNFCDGLVERSSFGNLMIPHPPLVRLVRLLMNHVTASVMGMSWSHLVARCLCRRSLMRMVPGGRPRPGFLMVLVASEVALGDSGIEHNLMVTGHDSGFGSVQIPNCPPLAHTDPNSLGSARLRAPLDACGHSDVPIPKGLLHHVDAGNSLPDNQATLPSQLDLANPLLGGLQATLVNPLSWKGCIISFDAAVGLGTFGFLTDCFPGALWKVADLCTEKLLWNISLVDVPRVHPCCGRQMDPALIGCIPGVLAPFYTTLVGAIIPAREGLLMRLMLMLCCLCLVLAVCC</sequence>
<reference evidence="2" key="1">
    <citation type="submission" date="2023-05" db="EMBL/GenBank/DDBJ databases">
        <title>Nepenthes gracilis genome sequencing.</title>
        <authorList>
            <person name="Fukushima K."/>
        </authorList>
    </citation>
    <scope>NUCLEOTIDE SEQUENCE</scope>
    <source>
        <strain evidence="2">SING2019-196</strain>
    </source>
</reference>
<proteinExistence type="predicted"/>
<keyword evidence="1" id="KW-1133">Transmembrane helix</keyword>
<keyword evidence="1" id="KW-0472">Membrane</keyword>
<protein>
    <submittedName>
        <fullName evidence="2">Uncharacterized protein</fullName>
    </submittedName>
</protein>
<keyword evidence="3" id="KW-1185">Reference proteome</keyword>
<evidence type="ECO:0000313" key="3">
    <source>
        <dbReference type="Proteomes" id="UP001279734"/>
    </source>
</evidence>
<feature type="transmembrane region" description="Helical" evidence="1">
    <location>
        <begin position="402"/>
        <end position="423"/>
    </location>
</feature>
<dbReference type="AlphaFoldDB" id="A0AAD3T1Q6"/>
<gene>
    <name evidence="2" type="ORF">Nepgr_022853</name>
</gene>
<evidence type="ECO:0000313" key="2">
    <source>
        <dbReference type="EMBL" id="GMH21011.1"/>
    </source>
</evidence>
<organism evidence="2 3">
    <name type="scientific">Nepenthes gracilis</name>
    <name type="common">Slender pitcher plant</name>
    <dbReference type="NCBI Taxonomy" id="150966"/>
    <lineage>
        <taxon>Eukaryota</taxon>
        <taxon>Viridiplantae</taxon>
        <taxon>Streptophyta</taxon>
        <taxon>Embryophyta</taxon>
        <taxon>Tracheophyta</taxon>
        <taxon>Spermatophyta</taxon>
        <taxon>Magnoliopsida</taxon>
        <taxon>eudicotyledons</taxon>
        <taxon>Gunneridae</taxon>
        <taxon>Pentapetalae</taxon>
        <taxon>Caryophyllales</taxon>
        <taxon>Nepenthaceae</taxon>
        <taxon>Nepenthes</taxon>
    </lineage>
</organism>
<keyword evidence="1" id="KW-0812">Transmembrane</keyword>